<dbReference type="PATRIC" id="fig|1229909.8.peg.886"/>
<dbReference type="STRING" id="1229909.NSED_04100"/>
<dbReference type="OrthoDB" id="381411at2157"/>
<keyword evidence="2" id="KW-1185">Reference proteome</keyword>
<sequence length="113" mass="13294">MRKLSETFPPFLKWGNYKSEDPENPDIIELKVAETETFETEFSINVMALIKEKKTWVECNIPLKSHESKNASLLNQWSRLSKDIKKGARLHLKTWLGTSKNSRKIRRYSLEKI</sequence>
<dbReference type="HOGENOM" id="CLU_158386_0_0_2"/>
<dbReference type="eggNOG" id="arCOG14992">
    <property type="taxonomic scope" value="Archaea"/>
</dbReference>
<gene>
    <name evidence="1" type="ORF">NSED_04100</name>
</gene>
<dbReference type="KEGG" id="nir:NSED_04100"/>
<proteinExistence type="predicted"/>
<dbReference type="Proteomes" id="UP000006100">
    <property type="component" value="Chromosome"/>
</dbReference>
<reference evidence="1 2" key="1">
    <citation type="journal article" date="2012" name="J. Bacteriol.">
        <title>Draft Genome Sequence of an Ammonia-Oxidizing Archaeon, "Candidatus Nitrosopumilus sediminis" AR2, from Svalbard in the Arctic Circle.</title>
        <authorList>
            <person name="Park S.J."/>
            <person name="Kim J.G."/>
            <person name="Jung M.Y."/>
            <person name="Kim S.J."/>
            <person name="Cha I.T."/>
            <person name="Ghai R."/>
            <person name="Martin-Cuadrado A.B."/>
            <person name="Rodriguez-Valera F."/>
            <person name="Rhee S.K."/>
        </authorList>
    </citation>
    <scope>NUCLEOTIDE SEQUENCE [LARGE SCALE GENOMIC DNA]</scope>
    <source>
        <strain evidence="1 2">AR2</strain>
    </source>
</reference>
<evidence type="ECO:0000313" key="2">
    <source>
        <dbReference type="Proteomes" id="UP000006100"/>
    </source>
</evidence>
<dbReference type="EMBL" id="CP003843">
    <property type="protein sequence ID" value="AFS82626.1"/>
    <property type="molecule type" value="Genomic_DNA"/>
</dbReference>
<protein>
    <submittedName>
        <fullName evidence="1">Uncharacterized protein</fullName>
    </submittedName>
</protein>
<organism evidence="1 2">
    <name type="scientific">Candidatus Nitrosopumilus sediminis</name>
    <dbReference type="NCBI Taxonomy" id="1229909"/>
    <lineage>
        <taxon>Archaea</taxon>
        <taxon>Nitrososphaerota</taxon>
        <taxon>Nitrososphaeria</taxon>
        <taxon>Nitrosopumilales</taxon>
        <taxon>Nitrosopumilaceae</taxon>
        <taxon>Nitrosopumilus</taxon>
    </lineage>
</organism>
<dbReference type="AlphaFoldDB" id="K0BE55"/>
<accession>K0BE55</accession>
<evidence type="ECO:0000313" key="1">
    <source>
        <dbReference type="EMBL" id="AFS82626.1"/>
    </source>
</evidence>
<name>K0BE55_9ARCH</name>